<dbReference type="Proteomes" id="UP000799444">
    <property type="component" value="Unassembled WGS sequence"/>
</dbReference>
<dbReference type="AlphaFoldDB" id="A0A9P4QQV7"/>
<proteinExistence type="predicted"/>
<organism evidence="3 4">
    <name type="scientific">Polyplosphaeria fusca</name>
    <dbReference type="NCBI Taxonomy" id="682080"/>
    <lineage>
        <taxon>Eukaryota</taxon>
        <taxon>Fungi</taxon>
        <taxon>Dikarya</taxon>
        <taxon>Ascomycota</taxon>
        <taxon>Pezizomycotina</taxon>
        <taxon>Dothideomycetes</taxon>
        <taxon>Pleosporomycetidae</taxon>
        <taxon>Pleosporales</taxon>
        <taxon>Tetraplosphaeriaceae</taxon>
        <taxon>Polyplosphaeria</taxon>
    </lineage>
</organism>
<dbReference type="Pfam" id="PF20516">
    <property type="entry name" value="PDDEXK_12"/>
    <property type="match status" value="1"/>
</dbReference>
<gene>
    <name evidence="3" type="ORF">EJ04DRAFT_568159</name>
</gene>
<evidence type="ECO:0000256" key="1">
    <source>
        <dbReference type="SAM" id="MobiDB-lite"/>
    </source>
</evidence>
<feature type="region of interest" description="Disordered" evidence="1">
    <location>
        <begin position="200"/>
        <end position="220"/>
    </location>
</feature>
<evidence type="ECO:0000313" key="4">
    <source>
        <dbReference type="Proteomes" id="UP000799444"/>
    </source>
</evidence>
<comment type="caution">
    <text evidence="3">The sequence shown here is derived from an EMBL/GenBank/DDBJ whole genome shotgun (WGS) entry which is preliminary data.</text>
</comment>
<keyword evidence="4" id="KW-1185">Reference proteome</keyword>
<sequence>MVDLSLLNRVVRRMILYAGQSPNEIRQLWYDMEEIQRGKHMVPMEIKHEFIKHRPRAEDCWWSKTPNRQLSKTKLLRELDTLVEIRDKTLDFNSTPVLEASWNSDVHSVMLRQVIQHTPGVEQENVTAVRLDTKLIPKVRDIDDESKLVDFALIANETLIPLDLVKQVLADTRNGITSINHTSYERVRLRPICVSIETKTPDGKESTAPCPALPLSNNAF</sequence>
<dbReference type="InterPro" id="IPR046797">
    <property type="entry name" value="PDDEXK_12"/>
</dbReference>
<evidence type="ECO:0000259" key="2">
    <source>
        <dbReference type="Pfam" id="PF20516"/>
    </source>
</evidence>
<evidence type="ECO:0000313" key="3">
    <source>
        <dbReference type="EMBL" id="KAF2730000.1"/>
    </source>
</evidence>
<feature type="domain" description="PD-(D/E)XK nuclease-like" evidence="2">
    <location>
        <begin position="56"/>
        <end position="208"/>
    </location>
</feature>
<accession>A0A9P4QQV7</accession>
<name>A0A9P4QQV7_9PLEO</name>
<dbReference type="EMBL" id="ML996229">
    <property type="protein sequence ID" value="KAF2730000.1"/>
    <property type="molecule type" value="Genomic_DNA"/>
</dbReference>
<reference evidence="3" key="1">
    <citation type="journal article" date="2020" name="Stud. Mycol.">
        <title>101 Dothideomycetes genomes: a test case for predicting lifestyles and emergence of pathogens.</title>
        <authorList>
            <person name="Haridas S."/>
            <person name="Albert R."/>
            <person name="Binder M."/>
            <person name="Bloem J."/>
            <person name="Labutti K."/>
            <person name="Salamov A."/>
            <person name="Andreopoulos B."/>
            <person name="Baker S."/>
            <person name="Barry K."/>
            <person name="Bills G."/>
            <person name="Bluhm B."/>
            <person name="Cannon C."/>
            <person name="Castanera R."/>
            <person name="Culley D."/>
            <person name="Daum C."/>
            <person name="Ezra D."/>
            <person name="Gonzalez J."/>
            <person name="Henrissat B."/>
            <person name="Kuo A."/>
            <person name="Liang C."/>
            <person name="Lipzen A."/>
            <person name="Lutzoni F."/>
            <person name="Magnuson J."/>
            <person name="Mondo S."/>
            <person name="Nolan M."/>
            <person name="Ohm R."/>
            <person name="Pangilinan J."/>
            <person name="Park H.-J."/>
            <person name="Ramirez L."/>
            <person name="Alfaro M."/>
            <person name="Sun H."/>
            <person name="Tritt A."/>
            <person name="Yoshinaga Y."/>
            <person name="Zwiers L.-H."/>
            <person name="Turgeon B."/>
            <person name="Goodwin S."/>
            <person name="Spatafora J."/>
            <person name="Crous P."/>
            <person name="Grigoriev I."/>
        </authorList>
    </citation>
    <scope>NUCLEOTIDE SEQUENCE</scope>
    <source>
        <strain evidence="3">CBS 125425</strain>
    </source>
</reference>
<protein>
    <recommendedName>
        <fullName evidence="2">PD-(D/E)XK nuclease-like domain-containing protein</fullName>
    </recommendedName>
</protein>
<dbReference type="OrthoDB" id="4161186at2759"/>